<proteinExistence type="predicted"/>
<reference evidence="1 2" key="1">
    <citation type="submission" date="2019-07" db="EMBL/GenBank/DDBJ databases">
        <title>WGS assembly of Gossypium tomentosum.</title>
        <authorList>
            <person name="Chen Z.J."/>
            <person name="Sreedasyam A."/>
            <person name="Ando A."/>
            <person name="Song Q."/>
            <person name="De L."/>
            <person name="Hulse-Kemp A."/>
            <person name="Ding M."/>
            <person name="Ye W."/>
            <person name="Kirkbride R."/>
            <person name="Jenkins J."/>
            <person name="Plott C."/>
            <person name="Lovell J."/>
            <person name="Lin Y.-M."/>
            <person name="Vaughn R."/>
            <person name="Liu B."/>
            <person name="Li W."/>
            <person name="Simpson S."/>
            <person name="Scheffler B."/>
            <person name="Saski C."/>
            <person name="Grover C."/>
            <person name="Hu G."/>
            <person name="Conover J."/>
            <person name="Carlson J."/>
            <person name="Shu S."/>
            <person name="Boston L."/>
            <person name="Williams M."/>
            <person name="Peterson D."/>
            <person name="Mcgee K."/>
            <person name="Jones D."/>
            <person name="Wendel J."/>
            <person name="Stelly D."/>
            <person name="Grimwood J."/>
            <person name="Schmutz J."/>
        </authorList>
    </citation>
    <scope>NUCLEOTIDE SEQUENCE [LARGE SCALE GENOMIC DNA]</scope>
    <source>
        <strain evidence="1">7179.01</strain>
    </source>
</reference>
<evidence type="ECO:0000313" key="1">
    <source>
        <dbReference type="EMBL" id="TYI26443.1"/>
    </source>
</evidence>
<organism evidence="1 2">
    <name type="scientific">Gossypium tomentosum</name>
    <name type="common">Hawaiian cotton</name>
    <name type="synonym">Gossypium sandvicense</name>
    <dbReference type="NCBI Taxonomy" id="34277"/>
    <lineage>
        <taxon>Eukaryota</taxon>
        <taxon>Viridiplantae</taxon>
        <taxon>Streptophyta</taxon>
        <taxon>Embryophyta</taxon>
        <taxon>Tracheophyta</taxon>
        <taxon>Spermatophyta</taxon>
        <taxon>Magnoliopsida</taxon>
        <taxon>eudicotyledons</taxon>
        <taxon>Gunneridae</taxon>
        <taxon>Pentapetalae</taxon>
        <taxon>rosids</taxon>
        <taxon>malvids</taxon>
        <taxon>Malvales</taxon>
        <taxon>Malvaceae</taxon>
        <taxon>Malvoideae</taxon>
        <taxon>Gossypium</taxon>
    </lineage>
</organism>
<protein>
    <submittedName>
        <fullName evidence="1">Uncharacterized protein</fullName>
    </submittedName>
</protein>
<accession>A0A5D2QE17</accession>
<name>A0A5D2QE17_GOSTO</name>
<evidence type="ECO:0000313" key="2">
    <source>
        <dbReference type="Proteomes" id="UP000322667"/>
    </source>
</evidence>
<dbReference type="EMBL" id="CM017614">
    <property type="protein sequence ID" value="TYI26443.1"/>
    <property type="molecule type" value="Genomic_DNA"/>
</dbReference>
<dbReference type="Proteomes" id="UP000322667">
    <property type="component" value="Chromosome A05"/>
</dbReference>
<gene>
    <name evidence="1" type="ORF">ES332_A05G114200v1</name>
</gene>
<dbReference type="AlphaFoldDB" id="A0A5D2QE17"/>
<sequence>MYSFALVNKKKLILSLQLPPSSIVFCCCQWKWVPFHGEQTLPCNSKRWEP</sequence>
<keyword evidence="2" id="KW-1185">Reference proteome</keyword>